<dbReference type="InterPro" id="IPR056884">
    <property type="entry name" value="NPHP3-like_N"/>
</dbReference>
<dbReference type="Proteomes" id="UP000807342">
    <property type="component" value="Unassembled WGS sequence"/>
</dbReference>
<dbReference type="PANTHER" id="PTHR10039:SF15">
    <property type="entry name" value="NACHT DOMAIN-CONTAINING PROTEIN"/>
    <property type="match status" value="1"/>
</dbReference>
<dbReference type="OrthoDB" id="3014077at2759"/>
<organism evidence="3 4">
    <name type="scientific">Macrolepiota fuliginosa MF-IS2</name>
    <dbReference type="NCBI Taxonomy" id="1400762"/>
    <lineage>
        <taxon>Eukaryota</taxon>
        <taxon>Fungi</taxon>
        <taxon>Dikarya</taxon>
        <taxon>Basidiomycota</taxon>
        <taxon>Agaricomycotina</taxon>
        <taxon>Agaricomycetes</taxon>
        <taxon>Agaricomycetidae</taxon>
        <taxon>Agaricales</taxon>
        <taxon>Agaricineae</taxon>
        <taxon>Agaricaceae</taxon>
        <taxon>Macrolepiota</taxon>
    </lineage>
</organism>
<dbReference type="AlphaFoldDB" id="A0A9P6BXL6"/>
<evidence type="ECO:0000313" key="4">
    <source>
        <dbReference type="Proteomes" id="UP000807342"/>
    </source>
</evidence>
<dbReference type="PANTHER" id="PTHR10039">
    <property type="entry name" value="AMELOGENIN"/>
    <property type="match status" value="1"/>
</dbReference>
<accession>A0A9P6BXL6</accession>
<dbReference type="Pfam" id="PF24883">
    <property type="entry name" value="NPHP3_N"/>
    <property type="match status" value="1"/>
</dbReference>
<gene>
    <name evidence="3" type="ORF">P691DRAFT_807851</name>
</gene>
<evidence type="ECO:0000259" key="2">
    <source>
        <dbReference type="Pfam" id="PF24883"/>
    </source>
</evidence>
<comment type="caution">
    <text evidence="3">The sequence shown here is derived from an EMBL/GenBank/DDBJ whole genome shotgun (WGS) entry which is preliminary data.</text>
</comment>
<sequence length="481" mass="53806">MPMLSGAHNLTANNSTFVDQSTKLVNNTSHNAQITINSNHERTGLRILLAASTPEASHDSSARYPPPRCHPGTRTEYIQRLTQWGLNVDNHTDSIVWVKGPAGTGKSAIAQSYAEALGEKLGATFFFSRPNKRDNPNRFFTSISHQLAVNFDPYGDLLDRKITHNPTLVKKAIPHQFSDLIVTPIHQLKLEGKEFPERVIIVDGLDECADAGAQVDIVKIIAESARTQSTPFLWVFFSRLEPNILAVFDSPEVKLISLPIVLEVSREIDGDIALYLTDKLLETAQKHSLALPWPRESEIWVLVDYSNGLFACAHAISHFIDDRNSAGPAEQLCAVLDLAKYSTQNASNHPLSGLNSFYTLVMERIPSTQLQTVQWILLATRMPRILDAVDNANLLRLSELQFRNACRYLHSVMTVPDDEEPRINFYHASFMDFLEDPARSRQFCIWSGCAVALFDELLPRFDHISVTCDSGEYRPGTCPIP</sequence>
<keyword evidence="1" id="KW-0677">Repeat</keyword>
<evidence type="ECO:0000256" key="1">
    <source>
        <dbReference type="ARBA" id="ARBA00022737"/>
    </source>
</evidence>
<proteinExistence type="predicted"/>
<dbReference type="SUPFAM" id="SSF52540">
    <property type="entry name" value="P-loop containing nucleoside triphosphate hydrolases"/>
    <property type="match status" value="1"/>
</dbReference>
<keyword evidence="4" id="KW-1185">Reference proteome</keyword>
<name>A0A9P6BXL6_9AGAR</name>
<feature type="domain" description="Nephrocystin 3-like N-terminal" evidence="2">
    <location>
        <begin position="89"/>
        <end position="239"/>
    </location>
</feature>
<protein>
    <recommendedName>
        <fullName evidence="2">Nephrocystin 3-like N-terminal domain-containing protein</fullName>
    </recommendedName>
</protein>
<reference evidence="3" key="1">
    <citation type="submission" date="2020-11" db="EMBL/GenBank/DDBJ databases">
        <authorList>
            <consortium name="DOE Joint Genome Institute"/>
            <person name="Ahrendt S."/>
            <person name="Riley R."/>
            <person name="Andreopoulos W."/>
            <person name="Labutti K."/>
            <person name="Pangilinan J."/>
            <person name="Ruiz-Duenas F.J."/>
            <person name="Barrasa J.M."/>
            <person name="Sanchez-Garcia M."/>
            <person name="Camarero S."/>
            <person name="Miyauchi S."/>
            <person name="Serrano A."/>
            <person name="Linde D."/>
            <person name="Babiker R."/>
            <person name="Drula E."/>
            <person name="Ayuso-Fernandez I."/>
            <person name="Pacheco R."/>
            <person name="Padilla G."/>
            <person name="Ferreira P."/>
            <person name="Barriuso J."/>
            <person name="Kellner H."/>
            <person name="Castanera R."/>
            <person name="Alfaro M."/>
            <person name="Ramirez L."/>
            <person name="Pisabarro A.G."/>
            <person name="Kuo A."/>
            <person name="Tritt A."/>
            <person name="Lipzen A."/>
            <person name="He G."/>
            <person name="Yan M."/>
            <person name="Ng V."/>
            <person name="Cullen D."/>
            <person name="Martin F."/>
            <person name="Rosso M.-N."/>
            <person name="Henrissat B."/>
            <person name="Hibbett D."/>
            <person name="Martinez A.T."/>
            <person name="Grigoriev I.V."/>
        </authorList>
    </citation>
    <scope>NUCLEOTIDE SEQUENCE</scope>
    <source>
        <strain evidence="3">MF-IS2</strain>
    </source>
</reference>
<dbReference type="Gene3D" id="3.40.50.300">
    <property type="entry name" value="P-loop containing nucleotide triphosphate hydrolases"/>
    <property type="match status" value="1"/>
</dbReference>
<evidence type="ECO:0000313" key="3">
    <source>
        <dbReference type="EMBL" id="KAF9444141.1"/>
    </source>
</evidence>
<dbReference type="EMBL" id="MU151400">
    <property type="protein sequence ID" value="KAF9444141.1"/>
    <property type="molecule type" value="Genomic_DNA"/>
</dbReference>
<dbReference type="InterPro" id="IPR027417">
    <property type="entry name" value="P-loop_NTPase"/>
</dbReference>